<proteinExistence type="inferred from homology"/>
<dbReference type="GO" id="GO:0004300">
    <property type="term" value="F:enoyl-CoA hydratase activity"/>
    <property type="evidence" value="ECO:0007669"/>
    <property type="project" value="UniProtKB-EC"/>
</dbReference>
<dbReference type="AlphaFoldDB" id="A0A4D7BHK8"/>
<comment type="similarity">
    <text evidence="1">Belongs to the enoyl-CoA hydratase/isomerase family.</text>
</comment>
<dbReference type="EC" id="4.2.1.17" evidence="2"/>
<evidence type="ECO:0000256" key="1">
    <source>
        <dbReference type="ARBA" id="ARBA00005254"/>
    </source>
</evidence>
<gene>
    <name evidence="2" type="ORF">E8M01_25880</name>
</gene>
<organism evidence="2 3">
    <name type="scientific">Phreatobacter stygius</name>
    <dbReference type="NCBI Taxonomy" id="1940610"/>
    <lineage>
        <taxon>Bacteria</taxon>
        <taxon>Pseudomonadati</taxon>
        <taxon>Pseudomonadota</taxon>
        <taxon>Alphaproteobacteria</taxon>
        <taxon>Hyphomicrobiales</taxon>
        <taxon>Phreatobacteraceae</taxon>
        <taxon>Phreatobacter</taxon>
    </lineage>
</organism>
<dbReference type="PANTHER" id="PTHR42964:SF1">
    <property type="entry name" value="POLYKETIDE BIOSYNTHESIS ENOYL-COA HYDRATASE PKSH-RELATED"/>
    <property type="match status" value="1"/>
</dbReference>
<dbReference type="Pfam" id="PF00378">
    <property type="entry name" value="ECH_1"/>
    <property type="match status" value="1"/>
</dbReference>
<dbReference type="EMBL" id="CP039690">
    <property type="protein sequence ID" value="QCI67352.1"/>
    <property type="molecule type" value="Genomic_DNA"/>
</dbReference>
<dbReference type="NCBIfam" id="NF004796">
    <property type="entry name" value="PRK06144.1"/>
    <property type="match status" value="1"/>
</dbReference>
<dbReference type="PANTHER" id="PTHR42964">
    <property type="entry name" value="ENOYL-COA HYDRATASE"/>
    <property type="match status" value="1"/>
</dbReference>
<keyword evidence="3" id="KW-1185">Reference proteome</keyword>
<dbReference type="SUPFAM" id="SSF52096">
    <property type="entry name" value="ClpP/crotonase"/>
    <property type="match status" value="1"/>
</dbReference>
<dbReference type="CDD" id="cd06558">
    <property type="entry name" value="crotonase-like"/>
    <property type="match status" value="1"/>
</dbReference>
<sequence length="257" mass="27727">MDQGTVRFTREGAIAHVLFDRPQARNAMTWAMYEQLAEICATIRADRTLRVATFRGAGGKAFIAGTDIHQFQAFTSGEDGIAYEARIEAILTALETLPVPTLAVVDGWCVGGGLAIAACCDLRIATADAQFGIPIARTLGNCLSAANYARLVAELGVARTKRILLMAEMIPAAEARDAGFLLDVVEEGIDGRVAEITGRLVNHAPVTMRVSKEAIRRILKAVEVDGDDLVRECYGSRDFRIGVDAFVAKRTPEWTGS</sequence>
<dbReference type="Proteomes" id="UP000298781">
    <property type="component" value="Chromosome"/>
</dbReference>
<dbReference type="OrthoDB" id="9810797at2"/>
<dbReference type="InterPro" id="IPR029045">
    <property type="entry name" value="ClpP/crotonase-like_dom_sf"/>
</dbReference>
<accession>A0A4D7BHK8</accession>
<dbReference type="InterPro" id="IPR051683">
    <property type="entry name" value="Enoyl-CoA_Hydratase/Isomerase"/>
</dbReference>
<evidence type="ECO:0000313" key="3">
    <source>
        <dbReference type="Proteomes" id="UP000298781"/>
    </source>
</evidence>
<dbReference type="Gene3D" id="3.90.226.10">
    <property type="entry name" value="2-enoyl-CoA Hydratase, Chain A, domain 1"/>
    <property type="match status" value="1"/>
</dbReference>
<reference evidence="2 3" key="1">
    <citation type="submission" date="2019-04" db="EMBL/GenBank/DDBJ databases">
        <title>Phreatobacter aquaticus sp. nov.</title>
        <authorList>
            <person name="Choi A."/>
        </authorList>
    </citation>
    <scope>NUCLEOTIDE SEQUENCE [LARGE SCALE GENOMIC DNA]</scope>
    <source>
        <strain evidence="2 3">KCTC 52518</strain>
    </source>
</reference>
<dbReference type="KEGG" id="pstg:E8M01_25880"/>
<name>A0A4D7BHK8_9HYPH</name>
<protein>
    <submittedName>
        <fullName evidence="2">Enoyl-CoA hydratase</fullName>
        <ecNumber evidence="2">4.2.1.17</ecNumber>
    </submittedName>
</protein>
<dbReference type="RefSeq" id="WP_136962783.1">
    <property type="nucleotide sequence ID" value="NZ_CP039690.1"/>
</dbReference>
<dbReference type="InterPro" id="IPR001753">
    <property type="entry name" value="Enoyl-CoA_hydra/iso"/>
</dbReference>
<keyword evidence="2" id="KW-0456">Lyase</keyword>
<evidence type="ECO:0000313" key="2">
    <source>
        <dbReference type="EMBL" id="QCI67352.1"/>
    </source>
</evidence>